<reference evidence="1 2" key="1">
    <citation type="submission" date="2022-12" db="EMBL/GenBank/DDBJ databases">
        <title>Dasania phycosphaerae sp. nov., isolated from particulate material of the south coast of Korea.</title>
        <authorList>
            <person name="Jiang Y."/>
        </authorList>
    </citation>
    <scope>NUCLEOTIDE SEQUENCE [LARGE SCALE GENOMIC DNA]</scope>
    <source>
        <strain evidence="1 2">GY-19</strain>
    </source>
</reference>
<accession>A0A9J6RKT0</accession>
<protein>
    <submittedName>
        <fullName evidence="1">Uncharacterized protein</fullName>
    </submittedName>
</protein>
<sequence length="273" mass="30186">MNIYSRIEHILGPRKITPWAKSLGLSSGMATKIQNNELPGTDILTLISRAENASITWLTTGRGAPFIVSNNDTPPELIDSLNAHLADSDNWQLTLLYSNNLDQGAAILLTQPMQYLYKKKTLQLQQLEILHGPWCAELINWLEKYPNQVCGLNVPAEVLQAIKAGRMGSYALLGGSKSEGLITRYKPDQGAWRTRPLVVSVSGDNAICDSPNEVQLMRQIIEGVEIASEKEGKKLSAEQRARVITSAWRNAIKKQQGGQPFDVQLIDSLIEVL</sequence>
<name>A0A9J6RKT0_9GAMM</name>
<dbReference type="RefSeq" id="WP_258331258.1">
    <property type="nucleotide sequence ID" value="NZ_JAPTGG010000005.1"/>
</dbReference>
<proteinExistence type="predicted"/>
<dbReference type="Proteomes" id="UP001069090">
    <property type="component" value="Unassembled WGS sequence"/>
</dbReference>
<gene>
    <name evidence="1" type="ORF">O0V09_07850</name>
</gene>
<evidence type="ECO:0000313" key="1">
    <source>
        <dbReference type="EMBL" id="MCZ0865107.1"/>
    </source>
</evidence>
<evidence type="ECO:0000313" key="2">
    <source>
        <dbReference type="Proteomes" id="UP001069090"/>
    </source>
</evidence>
<keyword evidence="2" id="KW-1185">Reference proteome</keyword>
<dbReference type="EMBL" id="JAPTGG010000005">
    <property type="protein sequence ID" value="MCZ0865107.1"/>
    <property type="molecule type" value="Genomic_DNA"/>
</dbReference>
<comment type="caution">
    <text evidence="1">The sequence shown here is derived from an EMBL/GenBank/DDBJ whole genome shotgun (WGS) entry which is preliminary data.</text>
</comment>
<dbReference type="AlphaFoldDB" id="A0A9J6RKT0"/>
<organism evidence="1 2">
    <name type="scientific">Dasania phycosphaerae</name>
    <dbReference type="NCBI Taxonomy" id="2950436"/>
    <lineage>
        <taxon>Bacteria</taxon>
        <taxon>Pseudomonadati</taxon>
        <taxon>Pseudomonadota</taxon>
        <taxon>Gammaproteobacteria</taxon>
        <taxon>Cellvibrionales</taxon>
        <taxon>Spongiibacteraceae</taxon>
        <taxon>Dasania</taxon>
    </lineage>
</organism>